<dbReference type="PANTHER" id="PTHR35807">
    <property type="entry name" value="TRANSCRIPTIONAL REGULATOR REDD-RELATED"/>
    <property type="match status" value="1"/>
</dbReference>
<evidence type="ECO:0000256" key="4">
    <source>
        <dbReference type="ARBA" id="ARBA00023163"/>
    </source>
</evidence>
<dbReference type="GO" id="GO:0003677">
    <property type="term" value="F:DNA binding"/>
    <property type="evidence" value="ECO:0007669"/>
    <property type="project" value="UniProtKB-KW"/>
</dbReference>
<dbReference type="InterPro" id="IPR019734">
    <property type="entry name" value="TPR_rpt"/>
</dbReference>
<feature type="domain" description="Bacterial transcriptional activator" evidence="7">
    <location>
        <begin position="93"/>
        <end position="232"/>
    </location>
</feature>
<keyword evidence="9" id="KW-1185">Reference proteome</keyword>
<keyword evidence="4" id="KW-0804">Transcription</keyword>
<feature type="compositionally biased region" description="Pro residues" evidence="5">
    <location>
        <begin position="270"/>
        <end position="281"/>
    </location>
</feature>
<dbReference type="Gene3D" id="1.10.10.10">
    <property type="entry name" value="Winged helix-like DNA-binding domain superfamily/Winged helix DNA-binding domain"/>
    <property type="match status" value="1"/>
</dbReference>
<protein>
    <submittedName>
        <fullName evidence="8">DNA-binding SARP family transcriptional activator</fullName>
    </submittedName>
</protein>
<dbReference type="CDD" id="cd15831">
    <property type="entry name" value="BTAD"/>
    <property type="match status" value="1"/>
</dbReference>
<dbReference type="InterPro" id="IPR016032">
    <property type="entry name" value="Sig_transdc_resp-reg_C-effctor"/>
</dbReference>
<dbReference type="Pfam" id="PF03704">
    <property type="entry name" value="BTAD"/>
    <property type="match status" value="1"/>
</dbReference>
<evidence type="ECO:0000256" key="5">
    <source>
        <dbReference type="SAM" id="MobiDB-lite"/>
    </source>
</evidence>
<evidence type="ECO:0000313" key="9">
    <source>
        <dbReference type="Proteomes" id="UP000622552"/>
    </source>
</evidence>
<evidence type="ECO:0000259" key="6">
    <source>
        <dbReference type="SMART" id="SM00862"/>
    </source>
</evidence>
<comment type="caution">
    <text evidence="8">The sequence shown here is derived from an EMBL/GenBank/DDBJ whole genome shotgun (WGS) entry which is preliminary data.</text>
</comment>
<dbReference type="InterPro" id="IPR005158">
    <property type="entry name" value="BTAD"/>
</dbReference>
<dbReference type="GO" id="GO:0000160">
    <property type="term" value="P:phosphorelay signal transduction system"/>
    <property type="evidence" value="ECO:0007669"/>
    <property type="project" value="InterPro"/>
</dbReference>
<keyword evidence="2" id="KW-0805">Transcription regulation</keyword>
<evidence type="ECO:0000256" key="3">
    <source>
        <dbReference type="ARBA" id="ARBA00023125"/>
    </source>
</evidence>
<name>A0A8J7GDS7_9ACTN</name>
<dbReference type="SMART" id="SM00862">
    <property type="entry name" value="Trans_reg_C"/>
    <property type="match status" value="1"/>
</dbReference>
<dbReference type="Proteomes" id="UP000622552">
    <property type="component" value="Unassembled WGS sequence"/>
</dbReference>
<dbReference type="InterPro" id="IPR051677">
    <property type="entry name" value="AfsR-DnrI-RedD_regulator"/>
</dbReference>
<dbReference type="SMART" id="SM01043">
    <property type="entry name" value="BTAD"/>
    <property type="match status" value="1"/>
</dbReference>
<sequence>MEFRLLGRVELVRDGVVVPLGRGQRTVVLVTLLLAENRSVPVDRLIDLLWADGPPQHARTVLHGHLSALRGTLGDRLETQPSGYRLHAPPEEVDAFRFRTALDTARSAPDESATATLRAALRMWRGPALQGAPDQLAGCAAQWEDARLEATELLAGALVRLGRPGEAIAELSTPADAHPLRETLIAPLVAALYATGRQADALGRYERTRAALADALGVDPGPALTSLHTAILRAEPLPILDTVGHLPGTSREHGHPRPASGARQEHGQPLPAPGDLPPPTPGALRERGLALAAQGRIDEASDCFHRLRALGRRLADPDIERSALANLAAAAIDLGDYRAARRSAVAAVVLSPRCRTDADRALALANLAVAEQALGRPGPARGYAAAALRAPTLPAPVAESLRTQLGGGR</sequence>
<accession>A0A8J7GDS7</accession>
<dbReference type="RefSeq" id="WP_197001856.1">
    <property type="nucleotide sequence ID" value="NZ_BONS01000023.1"/>
</dbReference>
<dbReference type="AlphaFoldDB" id="A0A8J7GDS7"/>
<keyword evidence="3 8" id="KW-0238">DNA-binding</keyword>
<dbReference type="EMBL" id="JADOUF010000001">
    <property type="protein sequence ID" value="MBG6134647.1"/>
    <property type="molecule type" value="Genomic_DNA"/>
</dbReference>
<dbReference type="SUPFAM" id="SSF48452">
    <property type="entry name" value="TPR-like"/>
    <property type="match status" value="2"/>
</dbReference>
<dbReference type="GO" id="GO:0006355">
    <property type="term" value="P:regulation of DNA-templated transcription"/>
    <property type="evidence" value="ECO:0007669"/>
    <property type="project" value="InterPro"/>
</dbReference>
<proteinExistence type="inferred from homology"/>
<gene>
    <name evidence="8" type="ORF">IW245_000841</name>
</gene>
<dbReference type="InterPro" id="IPR011990">
    <property type="entry name" value="TPR-like_helical_dom_sf"/>
</dbReference>
<evidence type="ECO:0000313" key="8">
    <source>
        <dbReference type="EMBL" id="MBG6134647.1"/>
    </source>
</evidence>
<organism evidence="8 9">
    <name type="scientific">Longispora fulva</name>
    <dbReference type="NCBI Taxonomy" id="619741"/>
    <lineage>
        <taxon>Bacteria</taxon>
        <taxon>Bacillati</taxon>
        <taxon>Actinomycetota</taxon>
        <taxon>Actinomycetes</taxon>
        <taxon>Micromonosporales</taxon>
        <taxon>Micromonosporaceae</taxon>
        <taxon>Longispora</taxon>
    </lineage>
</organism>
<evidence type="ECO:0000259" key="7">
    <source>
        <dbReference type="SMART" id="SM01043"/>
    </source>
</evidence>
<dbReference type="InterPro" id="IPR036388">
    <property type="entry name" value="WH-like_DNA-bd_sf"/>
</dbReference>
<evidence type="ECO:0000256" key="1">
    <source>
        <dbReference type="ARBA" id="ARBA00005820"/>
    </source>
</evidence>
<comment type="similarity">
    <text evidence="1">Belongs to the AfsR/DnrI/RedD regulatory family.</text>
</comment>
<feature type="domain" description="OmpR/PhoB-type" evidence="6">
    <location>
        <begin position="15"/>
        <end position="86"/>
    </location>
</feature>
<feature type="region of interest" description="Disordered" evidence="5">
    <location>
        <begin position="242"/>
        <end position="284"/>
    </location>
</feature>
<dbReference type="SUPFAM" id="SSF46894">
    <property type="entry name" value="C-terminal effector domain of the bipartite response regulators"/>
    <property type="match status" value="1"/>
</dbReference>
<reference evidence="8" key="1">
    <citation type="submission" date="2020-11" db="EMBL/GenBank/DDBJ databases">
        <title>Sequencing the genomes of 1000 actinobacteria strains.</title>
        <authorList>
            <person name="Klenk H.-P."/>
        </authorList>
    </citation>
    <scope>NUCLEOTIDE SEQUENCE</scope>
    <source>
        <strain evidence="8">DSM 45356</strain>
    </source>
</reference>
<evidence type="ECO:0000256" key="2">
    <source>
        <dbReference type="ARBA" id="ARBA00023015"/>
    </source>
</evidence>
<dbReference type="PANTHER" id="PTHR35807:SF1">
    <property type="entry name" value="TRANSCRIPTIONAL REGULATOR REDD"/>
    <property type="match status" value="1"/>
</dbReference>
<dbReference type="Gene3D" id="1.25.40.10">
    <property type="entry name" value="Tetratricopeptide repeat domain"/>
    <property type="match status" value="2"/>
</dbReference>
<dbReference type="InterPro" id="IPR001867">
    <property type="entry name" value="OmpR/PhoB-type_DNA-bd"/>
</dbReference>
<dbReference type="SMART" id="SM00028">
    <property type="entry name" value="TPR"/>
    <property type="match status" value="3"/>
</dbReference>